<reference evidence="1 2" key="1">
    <citation type="submission" date="2020-02" db="EMBL/GenBank/DDBJ databases">
        <title>Comparative genomics of the hypocrealean fungal genus Beauvera.</title>
        <authorList>
            <person name="Showalter D.N."/>
            <person name="Bushley K.E."/>
            <person name="Rehner S.A."/>
        </authorList>
    </citation>
    <scope>NUCLEOTIDE SEQUENCE [LARGE SCALE GENOMIC DNA]</scope>
    <source>
        <strain evidence="1 2">ARSEF4384</strain>
    </source>
</reference>
<dbReference type="EMBL" id="JAAHCF010000596">
    <property type="protein sequence ID" value="KAK8142863.1"/>
    <property type="molecule type" value="Genomic_DNA"/>
</dbReference>
<proteinExistence type="predicted"/>
<protein>
    <submittedName>
        <fullName evidence="1">Uncharacterized protein</fullName>
    </submittedName>
</protein>
<evidence type="ECO:0000313" key="1">
    <source>
        <dbReference type="EMBL" id="KAK8142863.1"/>
    </source>
</evidence>
<keyword evidence="2" id="KW-1185">Reference proteome</keyword>
<feature type="non-terminal residue" evidence="1">
    <location>
        <position position="107"/>
    </location>
</feature>
<evidence type="ECO:0000313" key="2">
    <source>
        <dbReference type="Proteomes" id="UP001397290"/>
    </source>
</evidence>
<sequence>MSEFKEQASGYIRGDGNGNFASRFTLLNGVVKNLDGKFSSAVPKFTATVSKVQFNNDGDLSGTYDIDDNATVGPNLINLPLTGDSAKILITGNVNPYLPKAYTVEGS</sequence>
<dbReference type="AlphaFoldDB" id="A0AAW0RLE4"/>
<dbReference type="Proteomes" id="UP001397290">
    <property type="component" value="Unassembled WGS sequence"/>
</dbReference>
<name>A0AAW0RLE4_9HYPO</name>
<comment type="caution">
    <text evidence="1">The sequence shown here is derived from an EMBL/GenBank/DDBJ whole genome shotgun (WGS) entry which is preliminary data.</text>
</comment>
<organism evidence="1 2">
    <name type="scientific">Beauveria asiatica</name>
    <dbReference type="NCBI Taxonomy" id="1069075"/>
    <lineage>
        <taxon>Eukaryota</taxon>
        <taxon>Fungi</taxon>
        <taxon>Dikarya</taxon>
        <taxon>Ascomycota</taxon>
        <taxon>Pezizomycotina</taxon>
        <taxon>Sordariomycetes</taxon>
        <taxon>Hypocreomycetidae</taxon>
        <taxon>Hypocreales</taxon>
        <taxon>Cordycipitaceae</taxon>
        <taxon>Beauveria</taxon>
    </lineage>
</organism>
<accession>A0AAW0RLE4</accession>
<gene>
    <name evidence="1" type="ORF">G3M48_008081</name>
</gene>